<reference evidence="2 3" key="1">
    <citation type="submission" date="2017-02" db="EMBL/GenBank/DDBJ databases">
        <title>Prevalence of linear plasmids in Cutibacterium acnes isolates obtained from cancerous prostatic tissue.</title>
        <authorList>
            <person name="Davidsson S."/>
            <person name="Bruggemann H."/>
        </authorList>
    </citation>
    <scope>NUCLEOTIDE SEQUENCE [LARGE SCALE GENOMIC DNA]</scope>
    <source>
        <strain evidence="2 3">11-78</strain>
    </source>
</reference>
<dbReference type="GeneID" id="92858039"/>
<dbReference type="Gene3D" id="3.40.50.880">
    <property type="match status" value="1"/>
</dbReference>
<evidence type="ECO:0000313" key="3">
    <source>
        <dbReference type="Proteomes" id="UP000226191"/>
    </source>
</evidence>
<evidence type="ECO:0000313" key="2">
    <source>
        <dbReference type="EMBL" id="PGF33838.1"/>
    </source>
</evidence>
<dbReference type="RefSeq" id="WP_002516199.1">
    <property type="nucleotide sequence ID" value="NZ_AP022844.1"/>
</dbReference>
<name>A0A2B7JNZ4_CUTAC</name>
<organism evidence="2 3">
    <name type="scientific">Cutibacterium acnes</name>
    <name type="common">Propionibacterium acnes</name>
    <dbReference type="NCBI Taxonomy" id="1747"/>
    <lineage>
        <taxon>Bacteria</taxon>
        <taxon>Bacillati</taxon>
        <taxon>Actinomycetota</taxon>
        <taxon>Actinomycetes</taxon>
        <taxon>Propionibacteriales</taxon>
        <taxon>Propionibacteriaceae</taxon>
        <taxon>Cutibacterium</taxon>
    </lineage>
</organism>
<evidence type="ECO:0000256" key="1">
    <source>
        <dbReference type="SAM" id="MobiDB-lite"/>
    </source>
</evidence>
<feature type="region of interest" description="Disordered" evidence="1">
    <location>
        <begin position="278"/>
        <end position="364"/>
    </location>
</feature>
<dbReference type="OrthoDB" id="3078420at2"/>
<dbReference type="EMBL" id="MVCE01000003">
    <property type="protein sequence ID" value="PGF33838.1"/>
    <property type="molecule type" value="Genomic_DNA"/>
</dbReference>
<comment type="caution">
    <text evidence="2">The sequence shown here is derived from an EMBL/GenBank/DDBJ whole genome shotgun (WGS) entry which is preliminary data.</text>
</comment>
<dbReference type="AlphaFoldDB" id="A0A2B7JNZ4"/>
<dbReference type="InterPro" id="IPR029062">
    <property type="entry name" value="Class_I_gatase-like"/>
</dbReference>
<dbReference type="CDD" id="cd03145">
    <property type="entry name" value="GAT1_cyanophycinase"/>
    <property type="match status" value="1"/>
</dbReference>
<gene>
    <name evidence="2" type="ORF">B1B09_07980</name>
</gene>
<proteinExistence type="predicted"/>
<feature type="region of interest" description="Disordered" evidence="1">
    <location>
        <begin position="252"/>
        <end position="271"/>
    </location>
</feature>
<sequence length="364" mass="37871">MSLFLVGGGYDDSLVEVYDEFVSQARHHNADAPIAVVVAGPPSESADHAAELTRIVTSRWVDANILTIHLDGPGTAPTVGDPATPLWAEDESFQLPDNLDALAGIIVDGGAVPSYINGLAPAAEQLSMLVRGGAPWLGFSAGAMAPCVTALAGGWKLQGRQVGQQTGAEGFDEVTFVEGLGLVSLTISTHNDTLSGDGLIISNVESGLLSSAVAVDEATCLRIDASTGHTEVMGRGLVRWFTREVNGVLVRSQRSVTPETAPAPHKPRFDGLAKVAAATRAAHDKEERAKAARQRAEERRRARKSKSADDETKTSEGSATPEDAPASAANPQAAADPTPTAGPEPDPLSDADPTAQPPTEDVKP</sequence>
<feature type="compositionally biased region" description="Low complexity" evidence="1">
    <location>
        <begin position="323"/>
        <end position="339"/>
    </location>
</feature>
<dbReference type="SUPFAM" id="SSF52317">
    <property type="entry name" value="Class I glutamine amidotransferase-like"/>
    <property type="match status" value="1"/>
</dbReference>
<protein>
    <submittedName>
        <fullName evidence="2">Peptidase S51</fullName>
    </submittedName>
</protein>
<dbReference type="Proteomes" id="UP000226191">
    <property type="component" value="Unassembled WGS sequence"/>
</dbReference>
<feature type="compositionally biased region" description="Basic and acidic residues" evidence="1">
    <location>
        <begin position="281"/>
        <end position="314"/>
    </location>
</feature>
<accession>A0A2B7JNZ4</accession>